<evidence type="ECO:0000313" key="2">
    <source>
        <dbReference type="EMBL" id="KAG0314003.1"/>
    </source>
</evidence>
<feature type="compositionally biased region" description="Basic and acidic residues" evidence="1">
    <location>
        <begin position="86"/>
        <end position="96"/>
    </location>
</feature>
<comment type="caution">
    <text evidence="2">The sequence shown here is derived from an EMBL/GenBank/DDBJ whole genome shotgun (WGS) entry which is preliminary data.</text>
</comment>
<feature type="region of interest" description="Disordered" evidence="1">
    <location>
        <begin position="124"/>
        <end position="184"/>
    </location>
</feature>
<reference evidence="2" key="1">
    <citation type="journal article" date="2020" name="Fungal Divers.">
        <title>Resolving the Mortierellaceae phylogeny through synthesis of multi-gene phylogenetics and phylogenomics.</title>
        <authorList>
            <person name="Vandepol N."/>
            <person name="Liber J."/>
            <person name="Desiro A."/>
            <person name="Na H."/>
            <person name="Kennedy M."/>
            <person name="Barry K."/>
            <person name="Grigoriev I.V."/>
            <person name="Miller A.N."/>
            <person name="O'Donnell K."/>
            <person name="Stajich J.E."/>
            <person name="Bonito G."/>
        </authorList>
    </citation>
    <scope>NUCLEOTIDE SEQUENCE</scope>
    <source>
        <strain evidence="2">NVP60</strain>
    </source>
</reference>
<dbReference type="OrthoDB" id="2444602at2759"/>
<keyword evidence="3" id="KW-1185">Reference proteome</keyword>
<feature type="compositionally biased region" description="Low complexity" evidence="1">
    <location>
        <begin position="68"/>
        <end position="78"/>
    </location>
</feature>
<gene>
    <name evidence="2" type="ORF">BGZ97_009720</name>
</gene>
<sequence>MPSSEPTSPSPLTNQSGRPPCAQFPPKTPRDYGETGAYIPAADYRIANDSLRPSRPSRSPSVDPAKFSSASAHAHLAAQDCWGSSESEHLRDIEAPHLQRHVPKAFSDQAPGMTSCSRLRSSLYADADSERRQTEEKEECATVASDLNTIESHASEEDTSESTRLPELASVRRASNPNLKTTKT</sequence>
<feature type="compositionally biased region" description="Polar residues" evidence="1">
    <location>
        <begin position="173"/>
        <end position="184"/>
    </location>
</feature>
<feature type="region of interest" description="Disordered" evidence="1">
    <location>
        <begin position="1"/>
        <end position="96"/>
    </location>
</feature>
<evidence type="ECO:0000313" key="3">
    <source>
        <dbReference type="Proteomes" id="UP000823405"/>
    </source>
</evidence>
<evidence type="ECO:0000256" key="1">
    <source>
        <dbReference type="SAM" id="MobiDB-lite"/>
    </source>
</evidence>
<protein>
    <submittedName>
        <fullName evidence="2">Uncharacterized protein</fullName>
    </submittedName>
</protein>
<dbReference type="AlphaFoldDB" id="A0A9P6R7B6"/>
<proteinExistence type="predicted"/>
<dbReference type="Proteomes" id="UP000823405">
    <property type="component" value="Unassembled WGS sequence"/>
</dbReference>
<name>A0A9P6R7B6_9FUNG</name>
<organism evidence="2 3">
    <name type="scientific">Linnemannia gamsii</name>
    <dbReference type="NCBI Taxonomy" id="64522"/>
    <lineage>
        <taxon>Eukaryota</taxon>
        <taxon>Fungi</taxon>
        <taxon>Fungi incertae sedis</taxon>
        <taxon>Mucoromycota</taxon>
        <taxon>Mortierellomycotina</taxon>
        <taxon>Mortierellomycetes</taxon>
        <taxon>Mortierellales</taxon>
        <taxon>Mortierellaceae</taxon>
        <taxon>Linnemannia</taxon>
    </lineage>
</organism>
<feature type="non-terminal residue" evidence="2">
    <location>
        <position position="184"/>
    </location>
</feature>
<dbReference type="EMBL" id="JAAAIN010000476">
    <property type="protein sequence ID" value="KAG0314003.1"/>
    <property type="molecule type" value="Genomic_DNA"/>
</dbReference>
<accession>A0A9P6R7B6</accession>
<feature type="compositionally biased region" description="Low complexity" evidence="1">
    <location>
        <begin position="1"/>
        <end position="11"/>
    </location>
</feature>